<dbReference type="AlphaFoldDB" id="A0A1H3YVU9"/>
<dbReference type="InterPro" id="IPR015424">
    <property type="entry name" value="PyrdxlP-dep_Trfase"/>
</dbReference>
<evidence type="ECO:0000313" key="2">
    <source>
        <dbReference type="Proteomes" id="UP000199288"/>
    </source>
</evidence>
<accession>A0A1H3YVU9</accession>
<reference evidence="2" key="1">
    <citation type="submission" date="2016-10" db="EMBL/GenBank/DDBJ databases">
        <authorList>
            <person name="Varghese N."/>
            <person name="Submissions S."/>
        </authorList>
    </citation>
    <scope>NUCLEOTIDE SEQUENCE [LARGE SCALE GENOMIC DNA]</scope>
    <source>
        <strain evidence="2">KPR-1</strain>
    </source>
</reference>
<dbReference type="EMBL" id="FNQV01000005">
    <property type="protein sequence ID" value="SEA15695.1"/>
    <property type="molecule type" value="Genomic_DNA"/>
</dbReference>
<proteinExistence type="predicted"/>
<organism evidence="1 2">
    <name type="scientific">Bowdeniella nasicola</name>
    <dbReference type="NCBI Taxonomy" id="208480"/>
    <lineage>
        <taxon>Bacteria</taxon>
        <taxon>Bacillati</taxon>
        <taxon>Actinomycetota</taxon>
        <taxon>Actinomycetes</taxon>
        <taxon>Actinomycetales</taxon>
        <taxon>Actinomycetaceae</taxon>
        <taxon>Bowdeniella</taxon>
    </lineage>
</organism>
<dbReference type="InterPro" id="IPR015421">
    <property type="entry name" value="PyrdxlP-dep_Trfase_major"/>
</dbReference>
<dbReference type="SUPFAM" id="SSF53383">
    <property type="entry name" value="PLP-dependent transferases"/>
    <property type="match status" value="1"/>
</dbReference>
<name>A0A1H3YVU9_9ACTO</name>
<protein>
    <submittedName>
        <fullName evidence="1">Uncharacterized protein</fullName>
    </submittedName>
</protein>
<gene>
    <name evidence="1" type="ORF">SAMN02910418_01015</name>
</gene>
<keyword evidence="2" id="KW-1185">Reference proteome</keyword>
<evidence type="ECO:0000313" key="1">
    <source>
        <dbReference type="EMBL" id="SEA15695.1"/>
    </source>
</evidence>
<dbReference type="Proteomes" id="UP000199288">
    <property type="component" value="Unassembled WGS sequence"/>
</dbReference>
<sequence length="169" mass="18451">MGSFSKGPNQNIPMTTAMVPAIIAVHAPVPVARFYNSPPRIGTNKPPTRKSYSKIFSPGARVGWIAAPQPVHERLQVACESVCITPSVLAQELFIPCATAAGVKWKDPSIPSEAVFKERMMGGEVEPWIPASIMTWEAASVSIGEMNTDEGREFWTRCPASPPYEYLHP</sequence>
<dbReference type="Gene3D" id="3.40.640.10">
    <property type="entry name" value="Type I PLP-dependent aspartate aminotransferase-like (Major domain)"/>
    <property type="match status" value="1"/>
</dbReference>